<evidence type="ECO:0000313" key="6">
    <source>
        <dbReference type="EMBL" id="SDD89091.1"/>
    </source>
</evidence>
<dbReference type="Pfam" id="PF00376">
    <property type="entry name" value="MerR"/>
    <property type="match status" value="1"/>
</dbReference>
<proteinExistence type="predicted"/>
<keyword evidence="2" id="KW-0238">DNA-binding</keyword>
<accession>A0A1G6YFN3</accession>
<dbReference type="GO" id="GO:0003677">
    <property type="term" value="F:DNA binding"/>
    <property type="evidence" value="ECO:0007669"/>
    <property type="project" value="UniProtKB-KW"/>
</dbReference>
<evidence type="ECO:0000256" key="3">
    <source>
        <dbReference type="ARBA" id="ARBA00023163"/>
    </source>
</evidence>
<keyword evidence="4" id="KW-0175">Coiled coil</keyword>
<sequence length="139" mass="15411">MAGMTIGKLAKSTGVGAETIRYYERSGFLPPPDRMPSGYRVYGGDAQKRVRFIKEAQALGFTLNEIKELFSLTDDPDADCASVNARARAKLAEINEKLRKLKLMKKSLERLSDYCPADEHPLTECSIINYLYGKSGLSA</sequence>
<keyword evidence="1" id="KW-0805">Transcription regulation</keyword>
<organism evidence="6 7">
    <name type="scientific">Kordiimonas lacus</name>
    <dbReference type="NCBI Taxonomy" id="637679"/>
    <lineage>
        <taxon>Bacteria</taxon>
        <taxon>Pseudomonadati</taxon>
        <taxon>Pseudomonadota</taxon>
        <taxon>Alphaproteobacteria</taxon>
        <taxon>Kordiimonadales</taxon>
        <taxon>Kordiimonadaceae</taxon>
        <taxon>Kordiimonas</taxon>
    </lineage>
</organism>
<dbReference type="InterPro" id="IPR009061">
    <property type="entry name" value="DNA-bd_dom_put_sf"/>
</dbReference>
<name>A0A1G6YFN3_9PROT</name>
<dbReference type="AlphaFoldDB" id="A0A1G6YFN3"/>
<protein>
    <submittedName>
        <fullName evidence="6">Zn(II)-responsive transcriptional regulator/Cu(I)-responsive transcriptional regulator,TIGR02044/Hg(II)-responsive transcriptional regulator,TIGR02051</fullName>
    </submittedName>
</protein>
<dbReference type="SUPFAM" id="SSF46955">
    <property type="entry name" value="Putative DNA-binding domain"/>
    <property type="match status" value="1"/>
</dbReference>
<dbReference type="STRING" id="637679.GCA_001550055_01287"/>
<dbReference type="OrthoDB" id="9802944at2"/>
<dbReference type="SMART" id="SM00422">
    <property type="entry name" value="HTH_MERR"/>
    <property type="match status" value="1"/>
</dbReference>
<evidence type="ECO:0000313" key="7">
    <source>
        <dbReference type="Proteomes" id="UP000183685"/>
    </source>
</evidence>
<dbReference type="Pfam" id="PF09278">
    <property type="entry name" value="MerR-DNA-bind"/>
    <property type="match status" value="1"/>
</dbReference>
<keyword evidence="3" id="KW-0804">Transcription</keyword>
<dbReference type="PROSITE" id="PS50937">
    <property type="entry name" value="HTH_MERR_2"/>
    <property type="match status" value="1"/>
</dbReference>
<evidence type="ECO:0000256" key="1">
    <source>
        <dbReference type="ARBA" id="ARBA00023015"/>
    </source>
</evidence>
<evidence type="ECO:0000259" key="5">
    <source>
        <dbReference type="PROSITE" id="PS50937"/>
    </source>
</evidence>
<dbReference type="InterPro" id="IPR000551">
    <property type="entry name" value="MerR-type_HTH_dom"/>
</dbReference>
<feature type="coiled-coil region" evidence="4">
    <location>
        <begin position="84"/>
        <end position="111"/>
    </location>
</feature>
<dbReference type="EMBL" id="FNAK01000003">
    <property type="protein sequence ID" value="SDD89091.1"/>
    <property type="molecule type" value="Genomic_DNA"/>
</dbReference>
<dbReference type="PRINTS" id="PR00040">
    <property type="entry name" value="HTHMERR"/>
</dbReference>
<dbReference type="InterPro" id="IPR015358">
    <property type="entry name" value="Tscrpt_reg_MerR_DNA-bd"/>
</dbReference>
<feature type="domain" description="HTH merR-type" evidence="5">
    <location>
        <begin position="3"/>
        <end position="72"/>
    </location>
</feature>
<gene>
    <name evidence="6" type="ORF">SAMN04488071_1606</name>
</gene>
<dbReference type="InterPro" id="IPR047057">
    <property type="entry name" value="MerR_fam"/>
</dbReference>
<dbReference type="GO" id="GO:0003700">
    <property type="term" value="F:DNA-binding transcription factor activity"/>
    <property type="evidence" value="ECO:0007669"/>
    <property type="project" value="InterPro"/>
</dbReference>
<dbReference type="CDD" id="cd04770">
    <property type="entry name" value="HTH_HMRTR"/>
    <property type="match status" value="1"/>
</dbReference>
<dbReference type="Proteomes" id="UP000183685">
    <property type="component" value="Unassembled WGS sequence"/>
</dbReference>
<evidence type="ECO:0000256" key="2">
    <source>
        <dbReference type="ARBA" id="ARBA00023125"/>
    </source>
</evidence>
<dbReference type="RefSeq" id="WP_068302545.1">
    <property type="nucleotide sequence ID" value="NZ_DAIOMO010000002.1"/>
</dbReference>
<dbReference type="Gene3D" id="1.10.1660.10">
    <property type="match status" value="1"/>
</dbReference>
<evidence type="ECO:0000256" key="4">
    <source>
        <dbReference type="SAM" id="Coils"/>
    </source>
</evidence>
<reference evidence="6 7" key="1">
    <citation type="submission" date="2016-10" db="EMBL/GenBank/DDBJ databases">
        <authorList>
            <person name="de Groot N.N."/>
        </authorList>
    </citation>
    <scope>NUCLEOTIDE SEQUENCE [LARGE SCALE GENOMIC DNA]</scope>
    <source>
        <strain evidence="6 7">CGMCC 1.9109</strain>
    </source>
</reference>
<dbReference type="PANTHER" id="PTHR30204">
    <property type="entry name" value="REDOX-CYCLING DRUG-SENSING TRANSCRIPTIONAL ACTIVATOR SOXR"/>
    <property type="match status" value="1"/>
</dbReference>
<dbReference type="PANTHER" id="PTHR30204:SF94">
    <property type="entry name" value="HEAVY METAL-DEPENDENT TRANSCRIPTIONAL REGULATOR HI_0293-RELATED"/>
    <property type="match status" value="1"/>
</dbReference>
<keyword evidence="7" id="KW-1185">Reference proteome</keyword>